<dbReference type="InterPro" id="IPR015797">
    <property type="entry name" value="NUDIX_hydrolase-like_dom_sf"/>
</dbReference>
<dbReference type="SUPFAM" id="SSF55811">
    <property type="entry name" value="Nudix"/>
    <property type="match status" value="1"/>
</dbReference>
<dbReference type="InterPro" id="IPR000086">
    <property type="entry name" value="NUDIX_hydrolase_dom"/>
</dbReference>
<evidence type="ECO:0000259" key="3">
    <source>
        <dbReference type="PROSITE" id="PS51462"/>
    </source>
</evidence>
<comment type="caution">
    <text evidence="4">The sequence shown here is derived from an EMBL/GenBank/DDBJ whole genome shotgun (WGS) entry which is preliminary data.</text>
</comment>
<organism evidence="4 5">
    <name type="scientific">Georgenia deserti</name>
    <dbReference type="NCBI Taxonomy" id="2093781"/>
    <lineage>
        <taxon>Bacteria</taxon>
        <taxon>Bacillati</taxon>
        <taxon>Actinomycetota</taxon>
        <taxon>Actinomycetes</taxon>
        <taxon>Micrococcales</taxon>
        <taxon>Bogoriellaceae</taxon>
        <taxon>Georgenia</taxon>
    </lineage>
</organism>
<dbReference type="Proteomes" id="UP001597277">
    <property type="component" value="Unassembled WGS sequence"/>
</dbReference>
<accession>A0ABW4L6D8</accession>
<dbReference type="CDD" id="cd24161">
    <property type="entry name" value="NUDIX_ADPRase_Ndx2"/>
    <property type="match status" value="1"/>
</dbReference>
<sequence>MSSWQTHASSTVYENPWIRVREDRVTRPDGDDGVYGVVEVRHPAVFVVPITADGEVLLIQQFRYTIGRESLEIPAGGTDGEEPLIAARRELLEETGHTASSWRELGPTYSLNGVSDAPGTIVLAQHVIPVEDASTHGQTEEGITQVRAAPWPEVLELVRRGEIHDGETMAALLHAAVALGRLG</sequence>
<reference evidence="5" key="1">
    <citation type="journal article" date="2019" name="Int. J. Syst. Evol. Microbiol.">
        <title>The Global Catalogue of Microorganisms (GCM) 10K type strain sequencing project: providing services to taxonomists for standard genome sequencing and annotation.</title>
        <authorList>
            <consortium name="The Broad Institute Genomics Platform"/>
            <consortium name="The Broad Institute Genome Sequencing Center for Infectious Disease"/>
            <person name="Wu L."/>
            <person name="Ma J."/>
        </authorList>
    </citation>
    <scope>NUCLEOTIDE SEQUENCE [LARGE SCALE GENOMIC DNA]</scope>
    <source>
        <strain evidence="5">JCM 17130</strain>
    </source>
</reference>
<feature type="domain" description="Nudix hydrolase" evidence="3">
    <location>
        <begin position="40"/>
        <end position="171"/>
    </location>
</feature>
<name>A0ABW4L6D8_9MICO</name>
<evidence type="ECO:0000313" key="4">
    <source>
        <dbReference type="EMBL" id="MFD1718699.1"/>
    </source>
</evidence>
<dbReference type="RefSeq" id="WP_388007500.1">
    <property type="nucleotide sequence ID" value="NZ_JBHUEE010000006.1"/>
</dbReference>
<keyword evidence="5" id="KW-1185">Reference proteome</keyword>
<comment type="cofactor">
    <cofactor evidence="1">
        <name>Mg(2+)</name>
        <dbReference type="ChEBI" id="CHEBI:18420"/>
    </cofactor>
</comment>
<proteinExistence type="predicted"/>
<dbReference type="Pfam" id="PF00293">
    <property type="entry name" value="NUDIX"/>
    <property type="match status" value="1"/>
</dbReference>
<dbReference type="EMBL" id="JBHUEE010000006">
    <property type="protein sequence ID" value="MFD1718699.1"/>
    <property type="molecule type" value="Genomic_DNA"/>
</dbReference>
<dbReference type="PANTHER" id="PTHR11839">
    <property type="entry name" value="UDP/ADP-SUGAR PYROPHOSPHATASE"/>
    <property type="match status" value="1"/>
</dbReference>
<evidence type="ECO:0000256" key="2">
    <source>
        <dbReference type="ARBA" id="ARBA00022801"/>
    </source>
</evidence>
<keyword evidence="2" id="KW-0378">Hydrolase</keyword>
<gene>
    <name evidence="4" type="ORF">ACFSE6_12695</name>
</gene>
<evidence type="ECO:0000256" key="1">
    <source>
        <dbReference type="ARBA" id="ARBA00001946"/>
    </source>
</evidence>
<dbReference type="Gene3D" id="3.90.79.10">
    <property type="entry name" value="Nucleoside Triphosphate Pyrophosphohydrolase"/>
    <property type="match status" value="1"/>
</dbReference>
<dbReference type="PANTHER" id="PTHR11839:SF18">
    <property type="entry name" value="NUDIX HYDROLASE DOMAIN-CONTAINING PROTEIN"/>
    <property type="match status" value="1"/>
</dbReference>
<dbReference type="PROSITE" id="PS51462">
    <property type="entry name" value="NUDIX"/>
    <property type="match status" value="1"/>
</dbReference>
<protein>
    <submittedName>
        <fullName evidence="4">NUDIX domain-containing protein</fullName>
    </submittedName>
</protein>
<evidence type="ECO:0000313" key="5">
    <source>
        <dbReference type="Proteomes" id="UP001597277"/>
    </source>
</evidence>